<reference evidence="2 3" key="1">
    <citation type="submission" date="2017-05" db="EMBL/GenBank/DDBJ databases">
        <title>Full genome sequence of Pseudorhodoplanes sinuspersici.</title>
        <authorList>
            <person name="Dastgheib S.M.M."/>
            <person name="Shavandi M."/>
            <person name="Tirandaz H."/>
        </authorList>
    </citation>
    <scope>NUCLEOTIDE SEQUENCE [LARGE SCALE GENOMIC DNA]</scope>
    <source>
        <strain evidence="2 3">RIPI110</strain>
    </source>
</reference>
<dbReference type="STRING" id="1235591.CAK95_18145"/>
<evidence type="ECO:0000313" key="2">
    <source>
        <dbReference type="EMBL" id="ARQ00795.1"/>
    </source>
</evidence>
<evidence type="ECO:0000256" key="1">
    <source>
        <dbReference type="SAM" id="MobiDB-lite"/>
    </source>
</evidence>
<evidence type="ECO:0000313" key="3">
    <source>
        <dbReference type="Proteomes" id="UP000194137"/>
    </source>
</evidence>
<dbReference type="AlphaFoldDB" id="A0A1W6ZVM8"/>
<name>A0A1W6ZVM8_9HYPH</name>
<dbReference type="Proteomes" id="UP000194137">
    <property type="component" value="Chromosome"/>
</dbReference>
<gene>
    <name evidence="2" type="ORF">CAK95_18145</name>
</gene>
<feature type="compositionally biased region" description="Polar residues" evidence="1">
    <location>
        <begin position="122"/>
        <end position="141"/>
    </location>
</feature>
<dbReference type="EMBL" id="CP021112">
    <property type="protein sequence ID" value="ARQ00795.1"/>
    <property type="molecule type" value="Genomic_DNA"/>
</dbReference>
<keyword evidence="3" id="KW-1185">Reference proteome</keyword>
<proteinExistence type="predicted"/>
<accession>A0A1W6ZVM8</accession>
<organism evidence="2 3">
    <name type="scientific">Pseudorhodoplanes sinuspersici</name>
    <dbReference type="NCBI Taxonomy" id="1235591"/>
    <lineage>
        <taxon>Bacteria</taxon>
        <taxon>Pseudomonadati</taxon>
        <taxon>Pseudomonadota</taxon>
        <taxon>Alphaproteobacteria</taxon>
        <taxon>Hyphomicrobiales</taxon>
        <taxon>Pseudorhodoplanes</taxon>
    </lineage>
</organism>
<dbReference type="KEGG" id="psin:CAK95_18145"/>
<dbReference type="RefSeq" id="WP_245303450.1">
    <property type="nucleotide sequence ID" value="NZ_CP021112.1"/>
</dbReference>
<protein>
    <submittedName>
        <fullName evidence="2">Uncharacterized protein</fullName>
    </submittedName>
</protein>
<feature type="region of interest" description="Disordered" evidence="1">
    <location>
        <begin position="122"/>
        <end position="147"/>
    </location>
</feature>
<sequence length="147" mass="15770">MTATPQPQSAVANLSAVMDAIVHIVEQETSLVRAGKLAEASRLEVAKTDLANRYYMSAAKIDEIRSQLSDVQPDALDYLQRKHSEFHAALQMNLTVLATAHAVSEGIVRGVWDELVRKASPSTYSASGRPNGPSASASQPLAVSRVL</sequence>